<dbReference type="Pfam" id="PF07250">
    <property type="entry name" value="Glyoxal_oxid_N"/>
    <property type="match status" value="1"/>
</dbReference>
<dbReference type="SUPFAM" id="SSF81296">
    <property type="entry name" value="E set domains"/>
    <property type="match status" value="1"/>
</dbReference>
<feature type="domain" description="Galactose oxidase-like Early set" evidence="5">
    <location>
        <begin position="769"/>
        <end position="868"/>
    </location>
</feature>
<gene>
    <name evidence="6" type="ORF">HYH02_001399</name>
</gene>
<dbReference type="PRINTS" id="PR01218">
    <property type="entry name" value="PSTLEXTENSIN"/>
</dbReference>
<dbReference type="Gene3D" id="2.60.40.10">
    <property type="entry name" value="Immunoglobulins"/>
    <property type="match status" value="1"/>
</dbReference>
<dbReference type="OrthoDB" id="2019572at2759"/>
<feature type="signal peptide" evidence="3">
    <location>
        <begin position="1"/>
        <end position="32"/>
    </location>
</feature>
<dbReference type="SUPFAM" id="SSF50965">
    <property type="entry name" value="Galactose oxidase, central domain"/>
    <property type="match status" value="1"/>
</dbReference>
<feature type="domain" description="Glyoxal oxidase N-terminal" evidence="4">
    <location>
        <begin position="420"/>
        <end position="743"/>
    </location>
</feature>
<feature type="compositionally biased region" description="Pro residues" evidence="2">
    <location>
        <begin position="126"/>
        <end position="167"/>
    </location>
</feature>
<dbReference type="EMBL" id="JAEHOD010000002">
    <property type="protein sequence ID" value="KAG2454376.1"/>
    <property type="molecule type" value="Genomic_DNA"/>
</dbReference>
<feature type="compositionally biased region" description="Pro residues" evidence="2">
    <location>
        <begin position="181"/>
        <end position="312"/>
    </location>
</feature>
<evidence type="ECO:0008006" key="8">
    <source>
        <dbReference type="Google" id="ProtNLM"/>
    </source>
</evidence>
<evidence type="ECO:0000259" key="5">
    <source>
        <dbReference type="Pfam" id="PF09118"/>
    </source>
</evidence>
<evidence type="ECO:0000259" key="4">
    <source>
        <dbReference type="Pfam" id="PF07250"/>
    </source>
</evidence>
<dbReference type="PANTHER" id="PTHR32208:SF21">
    <property type="entry name" value="LOW QUALITY PROTEIN: ALDEHYDE OXIDASE GLOX-LIKE"/>
    <property type="match status" value="1"/>
</dbReference>
<name>A0A835WVF2_9CHLO</name>
<feature type="compositionally biased region" description="Low complexity" evidence="2">
    <location>
        <begin position="39"/>
        <end position="48"/>
    </location>
</feature>
<feature type="compositionally biased region" description="Pro residues" evidence="2">
    <location>
        <begin position="69"/>
        <end position="80"/>
    </location>
</feature>
<reference evidence="6" key="1">
    <citation type="journal article" date="2020" name="bioRxiv">
        <title>Comparative genomics of Chlamydomonas.</title>
        <authorList>
            <person name="Craig R.J."/>
            <person name="Hasan A.R."/>
            <person name="Ness R.W."/>
            <person name="Keightley P.D."/>
        </authorList>
    </citation>
    <scope>NUCLEOTIDE SEQUENCE</scope>
    <source>
        <strain evidence="6">CCAP 11/173</strain>
    </source>
</reference>
<evidence type="ECO:0000256" key="3">
    <source>
        <dbReference type="SAM" id="SignalP"/>
    </source>
</evidence>
<evidence type="ECO:0000256" key="2">
    <source>
        <dbReference type="SAM" id="MobiDB-lite"/>
    </source>
</evidence>
<evidence type="ECO:0000256" key="1">
    <source>
        <dbReference type="ARBA" id="ARBA00022729"/>
    </source>
</evidence>
<dbReference type="InterPro" id="IPR003882">
    <property type="entry name" value="Pistil_extensin"/>
</dbReference>
<dbReference type="Gene3D" id="2.130.10.80">
    <property type="entry name" value="Galactose oxidase/kelch, beta-propeller"/>
    <property type="match status" value="1"/>
</dbReference>
<keyword evidence="7" id="KW-1185">Reference proteome</keyword>
<feature type="compositionally biased region" description="Pro residues" evidence="2">
    <location>
        <begin position="49"/>
        <end position="58"/>
    </location>
</feature>
<dbReference type="PANTHER" id="PTHR32208">
    <property type="entry name" value="SECRETED PROTEIN-RELATED"/>
    <property type="match status" value="1"/>
</dbReference>
<accession>A0A835WVF2</accession>
<dbReference type="Proteomes" id="UP000613740">
    <property type="component" value="Unassembled WGS sequence"/>
</dbReference>
<feature type="compositionally biased region" description="Pro residues" evidence="2">
    <location>
        <begin position="99"/>
        <end position="110"/>
    </location>
</feature>
<dbReference type="AlphaFoldDB" id="A0A835WVF2"/>
<dbReference type="InterPro" id="IPR009880">
    <property type="entry name" value="Glyoxal_oxidase_N"/>
</dbReference>
<feature type="compositionally biased region" description="Basic residues" evidence="2">
    <location>
        <begin position="113"/>
        <end position="125"/>
    </location>
</feature>
<evidence type="ECO:0000313" key="7">
    <source>
        <dbReference type="Proteomes" id="UP000613740"/>
    </source>
</evidence>
<organism evidence="6 7">
    <name type="scientific">Chlamydomonas schloesseri</name>
    <dbReference type="NCBI Taxonomy" id="2026947"/>
    <lineage>
        <taxon>Eukaryota</taxon>
        <taxon>Viridiplantae</taxon>
        <taxon>Chlorophyta</taxon>
        <taxon>core chlorophytes</taxon>
        <taxon>Chlorophyceae</taxon>
        <taxon>CS clade</taxon>
        <taxon>Chlamydomonadales</taxon>
        <taxon>Chlamydomonadaceae</taxon>
        <taxon>Chlamydomonas</taxon>
    </lineage>
</organism>
<dbReference type="InterPro" id="IPR013783">
    <property type="entry name" value="Ig-like_fold"/>
</dbReference>
<evidence type="ECO:0000313" key="6">
    <source>
        <dbReference type="EMBL" id="KAG2454376.1"/>
    </source>
</evidence>
<dbReference type="InterPro" id="IPR037293">
    <property type="entry name" value="Gal_Oxidase_central_sf"/>
</dbReference>
<proteinExistence type="predicted"/>
<dbReference type="Pfam" id="PF09118">
    <property type="entry name" value="GO-like_E_set"/>
    <property type="match status" value="1"/>
</dbReference>
<feature type="compositionally biased region" description="Pro residues" evidence="2">
    <location>
        <begin position="320"/>
        <end position="344"/>
    </location>
</feature>
<dbReference type="InterPro" id="IPR011043">
    <property type="entry name" value="Gal_Oxase/kelch_b-propeller"/>
</dbReference>
<feature type="region of interest" description="Disordered" evidence="2">
    <location>
        <begin position="39"/>
        <end position="344"/>
    </location>
</feature>
<feature type="chain" id="PRO_5032281845" description="Galactose oxidase-like Early set domain-containing protein" evidence="3">
    <location>
        <begin position="33"/>
        <end position="895"/>
    </location>
</feature>
<protein>
    <recommendedName>
        <fullName evidence="8">Galactose oxidase-like Early set domain-containing protein</fullName>
    </recommendedName>
</protein>
<keyword evidence="1 3" id="KW-0732">Signal</keyword>
<dbReference type="PROSITE" id="PS51257">
    <property type="entry name" value="PROKAR_LIPOPROTEIN"/>
    <property type="match status" value="1"/>
</dbReference>
<sequence>MRQAKRSRHVGWAALLTVLALALLSCLGITAGQPSIVSPPLSSPAATAPRPPLPPPPVGSGSSNVTVVPRPPPLVAPPPSLVFEGAEAPTAALDVTNPSPRPLRSPPKPLSPAKKRKKVKVKKRPPPPGPQPPPQQPHAHSPPPPPPPQTLLPPSPRPPSPSPPPVVTPASRPVDSSPAVTPSPPPSPRPPSPSPPSPRPPLPPPPSPPPPSPPPPSPPPPSPPPPSPPPPSPPPPSPPPPPPPSPPPPPPPPPPSPPPPSPPPPSPPPPSPPPPPTTATPRPSPPPSPPPPRPPPPPPPRPPPPRPPPPGAKPSGDAYPPTPPNAPQFPPLLPSPPARGRPPAPPLAAAAIIGRYEQVGRSMIVAVHMAAIPGTDKYLFMERPSGYHPDGSRNIAGFFDLAERSYTHIFSPDGLFCCGHTMLDSGDVLIVGGHQANAGYPDGMKSVRTFNKTCLDLNLRKVNEMRWRRWYPTPTLLPSGKVMIMGGTQGVGAGTANNPFWELYDPPTNTLTQFGMNPYYLDKSEQIYYPFNYVLPSGYMFTFCGRSGYILDYTTNTWRQDVPRLRGYATTQFPYTGTSVMLGVYPENGYEVDVVLFGGQKEAANKDLSLIANRGINRLKLTYDAPKRNYTFSEGWQYENMIMGRVMPDAVLLPNGKVVILNGANTGLAGDSASGGESRANFPILYAELYDPDKPLGDRISRLAPTKIARMYHSTACLTTNGTIIVAGCDRCYRFSVTPGVDYEPSPTSKAEYRVEIMSPPFFYFDDLKPTITSLQADVMPYTEPFTITYSFPTPGQRLTRVVLVAPSSTTHSFNTNQRLVGLEIMGKSDGDGVAIVRGPPNINVAPPGMYMLFLLNGDVYGQARWVTLVRPNPGEPGYVGVGIDYPDPVPALPV</sequence>
<feature type="compositionally biased region" description="Low complexity" evidence="2">
    <location>
        <begin position="59"/>
        <end position="68"/>
    </location>
</feature>
<dbReference type="InterPro" id="IPR015202">
    <property type="entry name" value="GO-like_E_set"/>
</dbReference>
<dbReference type="CDD" id="cd02851">
    <property type="entry name" value="E_set_GO_C"/>
    <property type="match status" value="1"/>
</dbReference>
<dbReference type="InterPro" id="IPR014756">
    <property type="entry name" value="Ig_E-set"/>
</dbReference>
<comment type="caution">
    <text evidence="6">The sequence shown here is derived from an EMBL/GenBank/DDBJ whole genome shotgun (WGS) entry which is preliminary data.</text>
</comment>